<evidence type="ECO:0000259" key="3">
    <source>
        <dbReference type="Pfam" id="PF13194"/>
    </source>
</evidence>
<proteinExistence type="predicted"/>
<feature type="transmembrane region" description="Helical" evidence="1">
    <location>
        <begin position="96"/>
        <end position="129"/>
    </location>
</feature>
<dbReference type="InterPro" id="IPR025105">
    <property type="entry name" value="DUF4010"/>
</dbReference>
<dbReference type="Pfam" id="PF13194">
    <property type="entry name" value="DUF4010"/>
    <property type="match status" value="1"/>
</dbReference>
<evidence type="ECO:0000259" key="2">
    <source>
        <dbReference type="Pfam" id="PF02308"/>
    </source>
</evidence>
<keyword evidence="1" id="KW-0472">Membrane</keyword>
<sequence>MNAELLEHPGLHDLPGLLVSLGVGLLIGLERERNPTSRAGLRTCGLVATLGAVCALIARQTAAPWIIAVGLLIVGVMMIAAYRTHPDSDDPGTTSVIALLLCFGFGVMINLGLRTPAVIMSILTTLLLYFKPELQSLSRSLTRNDLNSILQFAVLSLVILPVLPNLDMGPYAALNPAQIWWMVVLISGVSLTGYAALRYFGQQRGAPLLGIFGGLASSTATTLIFSRHARSEPRLASLALVVILIANLIVPLRLGMLTAVVQPGVLPALLPILGGGFLGGTLVAFYAWRSLENGHGLPQLELRNPTELRTAITFGVVYGLVLMCSAALSDVAGAAGLYVVALISGLTDVDAITLSSLRLFGQNKLGAEQTATAILIAQLANLSFKLGIVGIVGGRTLARGAVTGFIAVAAGSLAGWALLHFAQIP</sequence>
<dbReference type="Proteomes" id="UP000480275">
    <property type="component" value="Unassembled WGS sequence"/>
</dbReference>
<feature type="transmembrane region" description="Helical" evidence="1">
    <location>
        <begin position="335"/>
        <end position="360"/>
    </location>
</feature>
<gene>
    <name evidence="4" type="ORF">GHK24_01390</name>
</gene>
<dbReference type="EMBL" id="WIXJ01000001">
    <property type="protein sequence ID" value="MQY50437.1"/>
    <property type="molecule type" value="Genomic_DNA"/>
</dbReference>
<feature type="transmembrane region" description="Helical" evidence="1">
    <location>
        <begin position="398"/>
        <end position="419"/>
    </location>
</feature>
<evidence type="ECO:0000313" key="5">
    <source>
        <dbReference type="Proteomes" id="UP000480275"/>
    </source>
</evidence>
<dbReference type="Pfam" id="PF02308">
    <property type="entry name" value="MgtC"/>
    <property type="match status" value="1"/>
</dbReference>
<evidence type="ECO:0000313" key="4">
    <source>
        <dbReference type="EMBL" id="MQY50437.1"/>
    </source>
</evidence>
<protein>
    <submittedName>
        <fullName evidence="4">DUF4010 domain-containing protein</fullName>
    </submittedName>
</protein>
<name>A0A6L5JSL7_RHOTE</name>
<accession>A0A6L5JSL7</accession>
<feature type="transmembrane region" description="Helical" evidence="1">
    <location>
        <begin position="206"/>
        <end position="225"/>
    </location>
</feature>
<feature type="domain" description="DUF4010" evidence="3">
    <location>
        <begin position="184"/>
        <end position="393"/>
    </location>
</feature>
<feature type="domain" description="MgtC/SapB/SrpB/YhiD N-terminal" evidence="2">
    <location>
        <begin position="17"/>
        <end position="136"/>
    </location>
</feature>
<feature type="transmembrane region" description="Helical" evidence="1">
    <location>
        <begin position="237"/>
        <end position="256"/>
    </location>
</feature>
<feature type="transmembrane region" description="Helical" evidence="1">
    <location>
        <begin position="179"/>
        <end position="200"/>
    </location>
</feature>
<dbReference type="PANTHER" id="PTHR39084:SF1">
    <property type="entry name" value="DUF4010 DOMAIN-CONTAINING PROTEIN"/>
    <property type="match status" value="1"/>
</dbReference>
<feature type="transmembrane region" description="Helical" evidence="1">
    <location>
        <begin position="372"/>
        <end position="392"/>
    </location>
</feature>
<comment type="caution">
    <text evidence="4">The sequence shown here is derived from an EMBL/GenBank/DDBJ whole genome shotgun (WGS) entry which is preliminary data.</text>
</comment>
<feature type="transmembrane region" description="Helical" evidence="1">
    <location>
        <begin position="149"/>
        <end position="167"/>
    </location>
</feature>
<dbReference type="AlphaFoldDB" id="A0A6L5JSL7"/>
<keyword evidence="1" id="KW-1133">Transmembrane helix</keyword>
<organism evidence="4 5">
    <name type="scientific">Rhodocyclus tenuis</name>
    <name type="common">Rhodospirillum tenue</name>
    <dbReference type="NCBI Taxonomy" id="1066"/>
    <lineage>
        <taxon>Bacteria</taxon>
        <taxon>Pseudomonadati</taxon>
        <taxon>Pseudomonadota</taxon>
        <taxon>Betaproteobacteria</taxon>
        <taxon>Rhodocyclales</taxon>
        <taxon>Rhodocyclaceae</taxon>
        <taxon>Rhodocyclus</taxon>
    </lineage>
</organism>
<feature type="transmembrane region" description="Helical" evidence="1">
    <location>
        <begin position="12"/>
        <end position="29"/>
    </location>
</feature>
<dbReference type="InterPro" id="IPR049177">
    <property type="entry name" value="MgtC_SapB_SrpB_YhiD_N"/>
</dbReference>
<feature type="transmembrane region" description="Helical" evidence="1">
    <location>
        <begin position="268"/>
        <end position="288"/>
    </location>
</feature>
<evidence type="ECO:0000256" key="1">
    <source>
        <dbReference type="SAM" id="Phobius"/>
    </source>
</evidence>
<reference evidence="4 5" key="1">
    <citation type="submission" date="2019-10" db="EMBL/GenBank/DDBJ databases">
        <title>Whole-genome sequence of the purple nonsulfur photosynthetic bacterium Rhodocyclus tenuis.</title>
        <authorList>
            <person name="Kyndt J.A."/>
            <person name="Meyer T.E."/>
        </authorList>
    </citation>
    <scope>NUCLEOTIDE SEQUENCE [LARGE SCALE GENOMIC DNA]</scope>
    <source>
        <strain evidence="4 5">DSM 110</strain>
    </source>
</reference>
<dbReference type="OrthoDB" id="9813718at2"/>
<dbReference type="PANTHER" id="PTHR39084">
    <property type="entry name" value="MEMBRANE PROTEIN-RELATED"/>
    <property type="match status" value="1"/>
</dbReference>
<feature type="transmembrane region" description="Helical" evidence="1">
    <location>
        <begin position="65"/>
        <end position="84"/>
    </location>
</feature>
<feature type="transmembrane region" description="Helical" evidence="1">
    <location>
        <begin position="308"/>
        <end position="329"/>
    </location>
</feature>
<keyword evidence="1" id="KW-0812">Transmembrane</keyword>